<feature type="domain" description="Fatty acid hydroxylase" evidence="7">
    <location>
        <begin position="100"/>
        <end position="236"/>
    </location>
</feature>
<protein>
    <recommendedName>
        <fullName evidence="7">Fatty acid hydroxylase domain-containing protein</fullName>
    </recommendedName>
</protein>
<feature type="transmembrane region" description="Helical" evidence="6">
    <location>
        <begin position="12"/>
        <end position="32"/>
    </location>
</feature>
<comment type="subcellular location">
    <subcellularLocation>
        <location evidence="1">Membrane</location>
    </subcellularLocation>
</comment>
<dbReference type="Pfam" id="PF04116">
    <property type="entry name" value="FA_hydroxylase"/>
    <property type="match status" value="1"/>
</dbReference>
<organism evidence="8 9">
    <name type="scientific">Gossypium tomentosum</name>
    <name type="common">Hawaiian cotton</name>
    <name type="synonym">Gossypium sandvicense</name>
    <dbReference type="NCBI Taxonomy" id="34277"/>
    <lineage>
        <taxon>Eukaryota</taxon>
        <taxon>Viridiplantae</taxon>
        <taxon>Streptophyta</taxon>
        <taxon>Embryophyta</taxon>
        <taxon>Tracheophyta</taxon>
        <taxon>Spermatophyta</taxon>
        <taxon>Magnoliopsida</taxon>
        <taxon>eudicotyledons</taxon>
        <taxon>Gunneridae</taxon>
        <taxon>Pentapetalae</taxon>
        <taxon>rosids</taxon>
        <taxon>malvids</taxon>
        <taxon>Malvales</taxon>
        <taxon>Malvaceae</taxon>
        <taxon>Malvoideae</taxon>
        <taxon>Gossypium</taxon>
    </lineage>
</organism>
<keyword evidence="4 6" id="KW-1133">Transmembrane helix</keyword>
<evidence type="ECO:0000256" key="5">
    <source>
        <dbReference type="ARBA" id="ARBA00023136"/>
    </source>
</evidence>
<dbReference type="GO" id="GO:0008610">
    <property type="term" value="P:lipid biosynthetic process"/>
    <property type="evidence" value="ECO:0007669"/>
    <property type="project" value="InterPro"/>
</dbReference>
<name>A0A5D2Q5I6_GOSTO</name>
<dbReference type="GO" id="GO:0005506">
    <property type="term" value="F:iron ion binding"/>
    <property type="evidence" value="ECO:0007669"/>
    <property type="project" value="InterPro"/>
</dbReference>
<evidence type="ECO:0000256" key="6">
    <source>
        <dbReference type="SAM" id="Phobius"/>
    </source>
</evidence>
<keyword evidence="5 6" id="KW-0472">Membrane</keyword>
<evidence type="ECO:0000313" key="8">
    <source>
        <dbReference type="EMBL" id="TYI22895.1"/>
    </source>
</evidence>
<reference evidence="8 9" key="1">
    <citation type="submission" date="2019-07" db="EMBL/GenBank/DDBJ databases">
        <title>WGS assembly of Gossypium tomentosum.</title>
        <authorList>
            <person name="Chen Z.J."/>
            <person name="Sreedasyam A."/>
            <person name="Ando A."/>
            <person name="Song Q."/>
            <person name="De L."/>
            <person name="Hulse-Kemp A."/>
            <person name="Ding M."/>
            <person name="Ye W."/>
            <person name="Kirkbride R."/>
            <person name="Jenkins J."/>
            <person name="Plott C."/>
            <person name="Lovell J."/>
            <person name="Lin Y.-M."/>
            <person name="Vaughn R."/>
            <person name="Liu B."/>
            <person name="Li W."/>
            <person name="Simpson S."/>
            <person name="Scheffler B."/>
            <person name="Saski C."/>
            <person name="Grover C."/>
            <person name="Hu G."/>
            <person name="Conover J."/>
            <person name="Carlson J."/>
            <person name="Shu S."/>
            <person name="Boston L."/>
            <person name="Williams M."/>
            <person name="Peterson D."/>
            <person name="Mcgee K."/>
            <person name="Jones D."/>
            <person name="Wendel J."/>
            <person name="Stelly D."/>
            <person name="Grimwood J."/>
            <person name="Schmutz J."/>
        </authorList>
    </citation>
    <scope>NUCLEOTIDE SEQUENCE [LARGE SCALE GENOMIC DNA]</scope>
    <source>
        <strain evidence="8">7179.01</strain>
    </source>
</reference>
<evidence type="ECO:0000256" key="4">
    <source>
        <dbReference type="ARBA" id="ARBA00022989"/>
    </source>
</evidence>
<dbReference type="EMBL" id="CM017615">
    <property type="protein sequence ID" value="TYI22895.1"/>
    <property type="molecule type" value="Genomic_DNA"/>
</dbReference>
<dbReference type="PANTHER" id="PTHR11863">
    <property type="entry name" value="STEROL DESATURASE"/>
    <property type="match status" value="1"/>
</dbReference>
<feature type="transmembrane region" description="Helical" evidence="6">
    <location>
        <begin position="135"/>
        <end position="154"/>
    </location>
</feature>
<feature type="transmembrane region" description="Helical" evidence="6">
    <location>
        <begin position="96"/>
        <end position="114"/>
    </location>
</feature>
<dbReference type="AlphaFoldDB" id="A0A5D2Q5I6"/>
<dbReference type="InterPro" id="IPR050307">
    <property type="entry name" value="Sterol_Desaturase_Related"/>
</dbReference>
<dbReference type="GO" id="GO:0016491">
    <property type="term" value="F:oxidoreductase activity"/>
    <property type="evidence" value="ECO:0007669"/>
    <property type="project" value="InterPro"/>
</dbReference>
<dbReference type="GO" id="GO:0016020">
    <property type="term" value="C:membrane"/>
    <property type="evidence" value="ECO:0007669"/>
    <property type="project" value="UniProtKB-SubCell"/>
</dbReference>
<comment type="similarity">
    <text evidence="2">Belongs to the sterol desaturase family.</text>
</comment>
<feature type="transmembrane region" description="Helical" evidence="6">
    <location>
        <begin position="52"/>
        <end position="76"/>
    </location>
</feature>
<evidence type="ECO:0000313" key="9">
    <source>
        <dbReference type="Proteomes" id="UP000322667"/>
    </source>
</evidence>
<feature type="transmembrane region" description="Helical" evidence="6">
    <location>
        <begin position="160"/>
        <end position="182"/>
    </location>
</feature>
<accession>A0A5D2Q5I6</accession>
<evidence type="ECO:0000256" key="3">
    <source>
        <dbReference type="ARBA" id="ARBA00022692"/>
    </source>
</evidence>
<proteinExistence type="inferred from homology"/>
<gene>
    <name evidence="8" type="ORF">ES332_A06G131500v1</name>
</gene>
<keyword evidence="9" id="KW-1185">Reference proteome</keyword>
<evidence type="ECO:0000256" key="1">
    <source>
        <dbReference type="ARBA" id="ARBA00004370"/>
    </source>
</evidence>
<evidence type="ECO:0000256" key="2">
    <source>
        <dbReference type="ARBA" id="ARBA00009324"/>
    </source>
</evidence>
<keyword evidence="3 6" id="KW-0812">Transmembrane</keyword>
<sequence>MVFWEGYVSDEAMGTVAPVVVYWLYAGFYQLLPHLDKYRLHTRKEEEEKNAVPFVSVVRGVLFQQFVQATVAKLLFLLTSTADASGTTIQPSVPVQLAQFIVAMLVMDTWQYFVHRFMHQNKFLYRHVHSQHHRLVVPYAIGALYNHPLEGLLLDTFGGAISFLVSGMTARTAVIFFCFAVIKTVDDHCGLWLPGNIFHIFFWNNSAYHDIHHQLQGTKYNYSQPFFTNWDKLLGTHMAYDLLKRPEGGFEVRLKKD</sequence>
<dbReference type="InterPro" id="IPR006694">
    <property type="entry name" value="Fatty_acid_hydroxylase"/>
</dbReference>
<dbReference type="Proteomes" id="UP000322667">
    <property type="component" value="Chromosome A06"/>
</dbReference>
<evidence type="ECO:0000259" key="7">
    <source>
        <dbReference type="Pfam" id="PF04116"/>
    </source>
</evidence>